<gene>
    <name evidence="3" type="ORF">BJ508DRAFT_330746</name>
</gene>
<reference evidence="3 4" key="1">
    <citation type="journal article" date="2018" name="Nat. Ecol. Evol.">
        <title>Pezizomycetes genomes reveal the molecular basis of ectomycorrhizal truffle lifestyle.</title>
        <authorList>
            <person name="Murat C."/>
            <person name="Payen T."/>
            <person name="Noel B."/>
            <person name="Kuo A."/>
            <person name="Morin E."/>
            <person name="Chen J."/>
            <person name="Kohler A."/>
            <person name="Krizsan K."/>
            <person name="Balestrini R."/>
            <person name="Da Silva C."/>
            <person name="Montanini B."/>
            <person name="Hainaut M."/>
            <person name="Levati E."/>
            <person name="Barry K.W."/>
            <person name="Belfiori B."/>
            <person name="Cichocki N."/>
            <person name="Clum A."/>
            <person name="Dockter R.B."/>
            <person name="Fauchery L."/>
            <person name="Guy J."/>
            <person name="Iotti M."/>
            <person name="Le Tacon F."/>
            <person name="Lindquist E.A."/>
            <person name="Lipzen A."/>
            <person name="Malagnac F."/>
            <person name="Mello A."/>
            <person name="Molinier V."/>
            <person name="Miyauchi S."/>
            <person name="Poulain J."/>
            <person name="Riccioni C."/>
            <person name="Rubini A."/>
            <person name="Sitrit Y."/>
            <person name="Splivallo R."/>
            <person name="Traeger S."/>
            <person name="Wang M."/>
            <person name="Zifcakova L."/>
            <person name="Wipf D."/>
            <person name="Zambonelli A."/>
            <person name="Paolocci F."/>
            <person name="Nowrousian M."/>
            <person name="Ottonello S."/>
            <person name="Baldrian P."/>
            <person name="Spatafora J.W."/>
            <person name="Henrissat B."/>
            <person name="Nagy L.G."/>
            <person name="Aury J.M."/>
            <person name="Wincker P."/>
            <person name="Grigoriev I.V."/>
            <person name="Bonfante P."/>
            <person name="Martin F.M."/>
        </authorList>
    </citation>
    <scope>NUCLEOTIDE SEQUENCE [LARGE SCALE GENOMIC DNA]</scope>
    <source>
        <strain evidence="3 4">RN42</strain>
    </source>
</reference>
<accession>A0A3N4HYD0</accession>
<evidence type="ECO:0000313" key="3">
    <source>
        <dbReference type="EMBL" id="RPA76860.1"/>
    </source>
</evidence>
<dbReference type="AlphaFoldDB" id="A0A3N4HYD0"/>
<dbReference type="Proteomes" id="UP000275078">
    <property type="component" value="Unassembled WGS sequence"/>
</dbReference>
<name>A0A3N4HYD0_ASCIM</name>
<keyword evidence="2" id="KW-0472">Membrane</keyword>
<feature type="compositionally biased region" description="Acidic residues" evidence="1">
    <location>
        <begin position="1"/>
        <end position="11"/>
    </location>
</feature>
<keyword evidence="2" id="KW-0812">Transmembrane</keyword>
<evidence type="ECO:0000256" key="2">
    <source>
        <dbReference type="SAM" id="Phobius"/>
    </source>
</evidence>
<protein>
    <submittedName>
        <fullName evidence="3">Uncharacterized protein</fullName>
    </submittedName>
</protein>
<keyword evidence="4" id="KW-1185">Reference proteome</keyword>
<organism evidence="3 4">
    <name type="scientific">Ascobolus immersus RN42</name>
    <dbReference type="NCBI Taxonomy" id="1160509"/>
    <lineage>
        <taxon>Eukaryota</taxon>
        <taxon>Fungi</taxon>
        <taxon>Dikarya</taxon>
        <taxon>Ascomycota</taxon>
        <taxon>Pezizomycotina</taxon>
        <taxon>Pezizomycetes</taxon>
        <taxon>Pezizales</taxon>
        <taxon>Ascobolaceae</taxon>
        <taxon>Ascobolus</taxon>
    </lineage>
</organism>
<evidence type="ECO:0000256" key="1">
    <source>
        <dbReference type="SAM" id="MobiDB-lite"/>
    </source>
</evidence>
<evidence type="ECO:0000313" key="4">
    <source>
        <dbReference type="Proteomes" id="UP000275078"/>
    </source>
</evidence>
<feature type="region of interest" description="Disordered" evidence="1">
    <location>
        <begin position="1"/>
        <end position="38"/>
    </location>
</feature>
<sequence>MPALERDEDEGVEHLPPQKRPKLHHDDGEGTEASSSKPGYVFDGIGEFVGFALAILVTTLWDTDWVLERRDKSRDELLLLEGPHPKN</sequence>
<feature type="transmembrane region" description="Helical" evidence="2">
    <location>
        <begin position="48"/>
        <end position="67"/>
    </location>
</feature>
<keyword evidence="2" id="KW-1133">Transmembrane helix</keyword>
<dbReference type="EMBL" id="ML119736">
    <property type="protein sequence ID" value="RPA76860.1"/>
    <property type="molecule type" value="Genomic_DNA"/>
</dbReference>
<proteinExistence type="predicted"/>